<accession>A0A8R1UYC1</accession>
<dbReference type="AlphaFoldDB" id="A0A2A6B842"/>
<keyword evidence="1" id="KW-0722">Serine protease inhibitor</keyword>
<reference evidence="2" key="2">
    <citation type="submission" date="2022-06" db="UniProtKB">
        <authorList>
            <consortium name="EnsemblMetazoa"/>
        </authorList>
    </citation>
    <scope>IDENTIFICATION</scope>
    <source>
        <strain evidence="2">PS312</strain>
    </source>
</reference>
<dbReference type="SUPFAM" id="SSF57567">
    <property type="entry name" value="Serine protease inhibitors"/>
    <property type="match status" value="1"/>
</dbReference>
<evidence type="ECO:0000256" key="1">
    <source>
        <dbReference type="ARBA" id="ARBA00022900"/>
    </source>
</evidence>
<proteinExistence type="predicted"/>
<dbReference type="Gene3D" id="2.10.25.10">
    <property type="entry name" value="Laminin"/>
    <property type="match status" value="1"/>
</dbReference>
<name>A0A2A6B842_PRIPA</name>
<keyword evidence="1" id="KW-0646">Protease inhibitor</keyword>
<evidence type="ECO:0000313" key="2">
    <source>
        <dbReference type="EnsemblMetazoa" id="PPA43755.1"/>
    </source>
</evidence>
<evidence type="ECO:0000313" key="3">
    <source>
        <dbReference type="Proteomes" id="UP000005239"/>
    </source>
</evidence>
<dbReference type="EnsemblMetazoa" id="PPA43755.1">
    <property type="protein sequence ID" value="PPA43755.1"/>
    <property type="gene ID" value="WBGene00282124"/>
</dbReference>
<organism evidence="2 3">
    <name type="scientific">Pristionchus pacificus</name>
    <name type="common">Parasitic nematode worm</name>
    <dbReference type="NCBI Taxonomy" id="54126"/>
    <lineage>
        <taxon>Eukaryota</taxon>
        <taxon>Metazoa</taxon>
        <taxon>Ecdysozoa</taxon>
        <taxon>Nematoda</taxon>
        <taxon>Chromadorea</taxon>
        <taxon>Rhabditida</taxon>
        <taxon>Rhabditina</taxon>
        <taxon>Diplogasteromorpha</taxon>
        <taxon>Diplogasteroidea</taxon>
        <taxon>Neodiplogasteridae</taxon>
        <taxon>Pristionchus</taxon>
    </lineage>
</organism>
<sequence length="156" mass="17170">MHEQPLERADAEHLDEVATLPAMEQEFCKIIATTRICIPPSSGMGKCIERAILFALPKSDCCIPAVGELVGQREQQTTLLKSRNLCSNLKCGPPRCQCAYGFYRNSKGVCIRHEDCIKKEAVTFPAPATCATVKCDNVCSNENVECYPFAPKETIA</sequence>
<protein>
    <submittedName>
        <fullName evidence="2">Uncharacterized protein</fullName>
    </submittedName>
</protein>
<accession>A0A2A6B842</accession>
<dbReference type="InterPro" id="IPR036084">
    <property type="entry name" value="Ser_inhib-like_sf"/>
</dbReference>
<dbReference type="Proteomes" id="UP000005239">
    <property type="component" value="Unassembled WGS sequence"/>
</dbReference>
<keyword evidence="3" id="KW-1185">Reference proteome</keyword>
<dbReference type="GO" id="GO:0004867">
    <property type="term" value="F:serine-type endopeptidase inhibitor activity"/>
    <property type="evidence" value="ECO:0007669"/>
    <property type="project" value="UniProtKB-KW"/>
</dbReference>
<reference evidence="3" key="1">
    <citation type="journal article" date="2008" name="Nat. Genet.">
        <title>The Pristionchus pacificus genome provides a unique perspective on nematode lifestyle and parasitism.</title>
        <authorList>
            <person name="Dieterich C."/>
            <person name="Clifton S.W."/>
            <person name="Schuster L.N."/>
            <person name="Chinwalla A."/>
            <person name="Delehaunty K."/>
            <person name="Dinkelacker I."/>
            <person name="Fulton L."/>
            <person name="Fulton R."/>
            <person name="Godfrey J."/>
            <person name="Minx P."/>
            <person name="Mitreva M."/>
            <person name="Roeseler W."/>
            <person name="Tian H."/>
            <person name="Witte H."/>
            <person name="Yang S.P."/>
            <person name="Wilson R.K."/>
            <person name="Sommer R.J."/>
        </authorList>
    </citation>
    <scope>NUCLEOTIDE SEQUENCE [LARGE SCALE GENOMIC DNA]</scope>
    <source>
        <strain evidence="3">PS312</strain>
    </source>
</reference>
<gene>
    <name evidence="2" type="primary">WBGene00282124</name>
</gene>